<protein>
    <submittedName>
        <fullName evidence="1">Uncharacterized protein</fullName>
    </submittedName>
</protein>
<organism evidence="1 2">
    <name type="scientific">Cyanophage S-TIM5</name>
    <dbReference type="NCBI Taxonomy" id="1137745"/>
    <lineage>
        <taxon>Viruses</taxon>
        <taxon>Duplodnaviria</taxon>
        <taxon>Heunggongvirae</taxon>
        <taxon>Uroviricota</taxon>
        <taxon>Caudoviricetes</taxon>
        <taxon>Aurunvirus</taxon>
        <taxon>Aurunvirus STIM5</taxon>
    </lineage>
</organism>
<reference evidence="1 2" key="1">
    <citation type="journal article" date="2012" name="Proc. Natl. Acad. Sci. U.S.A.">
        <title>A novel lineage of myoviruses infecting cyanobacteria is widespread in the oceans.</title>
        <authorList>
            <person name="Sabehi G."/>
            <person name="Shaulov L."/>
            <person name="Silver D.H."/>
            <person name="Yanai I."/>
            <person name="Harel A."/>
            <person name="Lindell D."/>
        </authorList>
    </citation>
    <scope>NUCLEOTIDE SEQUENCE [LARGE SCALE GENOMIC DNA]</scope>
</reference>
<name>A0ACD4B187_9CAUD</name>
<accession>A0ACD4B187</accession>
<dbReference type="Proteomes" id="UP000007178">
    <property type="component" value="Segment"/>
</dbReference>
<evidence type="ECO:0000313" key="1">
    <source>
        <dbReference type="EMBL" id="UTS51920.1"/>
    </source>
</evidence>
<dbReference type="EMBL" id="JQ245707">
    <property type="protein sequence ID" value="UTS51920.1"/>
    <property type="molecule type" value="Genomic_DNA"/>
</dbReference>
<proteinExistence type="predicted"/>
<sequence>MLTANWAVQPRSFGTFDEHGCEWATDINHAYRLAQTFGEDCVIWRCPHVGEPMAWVSVNATTESVEAVAQ</sequence>
<evidence type="ECO:0000313" key="2">
    <source>
        <dbReference type="Proteomes" id="UP000007178"/>
    </source>
</evidence>
<keyword evidence="2" id="KW-1185">Reference proteome</keyword>